<dbReference type="WBParaSite" id="ES5_v2.g20312.t1">
    <property type="protein sequence ID" value="ES5_v2.g20312.t1"/>
    <property type="gene ID" value="ES5_v2.g20312"/>
</dbReference>
<name>A0AC34FSL9_9BILA</name>
<protein>
    <submittedName>
        <fullName evidence="2">Glutathione peroxidase</fullName>
    </submittedName>
</protein>
<evidence type="ECO:0000313" key="2">
    <source>
        <dbReference type="WBParaSite" id="ES5_v2.g20312.t1"/>
    </source>
</evidence>
<evidence type="ECO:0000313" key="1">
    <source>
        <dbReference type="Proteomes" id="UP000887579"/>
    </source>
</evidence>
<accession>A0AC34FSL9</accession>
<dbReference type="Proteomes" id="UP000887579">
    <property type="component" value="Unplaced"/>
</dbReference>
<sequence>MFKYFIPAIFCLVVVVSSQGPQMLDEPLRWSECKDANQSIYDFKVETLDGKFTTLSKYKGQVLLVINVATFCHYTEQYLDFNPLIEHNLEQKNGDGTNFTILAFPCNQFYLQEPAENHEILNGITHVRPGKGFKPHSNLHIFGKVEVNGEKHHPLFEFLKKLARKKI</sequence>
<reference evidence="2" key="1">
    <citation type="submission" date="2022-11" db="UniProtKB">
        <authorList>
            <consortium name="WormBaseParasite"/>
        </authorList>
    </citation>
    <scope>IDENTIFICATION</scope>
</reference>
<proteinExistence type="predicted"/>
<organism evidence="1 2">
    <name type="scientific">Panagrolaimus sp. ES5</name>
    <dbReference type="NCBI Taxonomy" id="591445"/>
    <lineage>
        <taxon>Eukaryota</taxon>
        <taxon>Metazoa</taxon>
        <taxon>Ecdysozoa</taxon>
        <taxon>Nematoda</taxon>
        <taxon>Chromadorea</taxon>
        <taxon>Rhabditida</taxon>
        <taxon>Tylenchina</taxon>
        <taxon>Panagrolaimomorpha</taxon>
        <taxon>Panagrolaimoidea</taxon>
        <taxon>Panagrolaimidae</taxon>
        <taxon>Panagrolaimus</taxon>
    </lineage>
</organism>